<dbReference type="Pfam" id="PF00672">
    <property type="entry name" value="HAMP"/>
    <property type="match status" value="1"/>
</dbReference>
<dbReference type="PANTHER" id="PTHR32089:SF120">
    <property type="entry name" value="METHYL-ACCEPTING CHEMOTAXIS PROTEIN TLPQ"/>
    <property type="match status" value="1"/>
</dbReference>
<protein>
    <submittedName>
        <fullName evidence="14">Chemotaxis protein</fullName>
    </submittedName>
</protein>
<dbReference type="InterPro" id="IPR035440">
    <property type="entry name" value="4HB_MCP_dom_sf"/>
</dbReference>
<evidence type="ECO:0000259" key="13">
    <source>
        <dbReference type="PROSITE" id="PS50885"/>
    </source>
</evidence>
<keyword evidence="7 11" id="KW-0472">Membrane</keyword>
<comment type="caution">
    <text evidence="14">The sequence shown here is derived from an EMBL/GenBank/DDBJ whole genome shotgun (WGS) entry which is preliminary data.</text>
</comment>
<dbReference type="SUPFAM" id="SSF47170">
    <property type="entry name" value="Aspartate receptor, ligand-binding domain"/>
    <property type="match status" value="1"/>
</dbReference>
<name>A0A1C2EFH1_9PSED</name>
<comment type="subcellular location">
    <subcellularLocation>
        <location evidence="1">Cell membrane</location>
        <topology evidence="1">Multi-pass membrane protein</topology>
    </subcellularLocation>
</comment>
<evidence type="ECO:0000259" key="12">
    <source>
        <dbReference type="PROSITE" id="PS50111"/>
    </source>
</evidence>
<evidence type="ECO:0000256" key="8">
    <source>
        <dbReference type="ARBA" id="ARBA00023224"/>
    </source>
</evidence>
<comment type="similarity">
    <text evidence="9">Belongs to the methyl-accepting chemotaxis (MCP) protein family.</text>
</comment>
<dbReference type="CDD" id="cd11386">
    <property type="entry name" value="MCP_signal"/>
    <property type="match status" value="1"/>
</dbReference>
<dbReference type="SMART" id="SM00283">
    <property type="entry name" value="MA"/>
    <property type="match status" value="1"/>
</dbReference>
<sequence>MSWLTDLKLKTKLLSAFCLCALITVVVGVLGQSGISRLYELFENTVSDNLVSIAKVDSVKANVIATNRDFFKAIGLSALKANPEDINAAIQSLKENQAQAETDFKTYRATPLDPDEKAAGDDFERDWAAYISAALNALSVAQSGDLEQASKLAATSVTPSYRKTMGELKIMIESNLRQANEQAQAGVETDTQVTWILIIGSLIAVVCAIALGLIVTRMITRPIYQSVASATRVAAGDLSQPIHVGGQDETGQLLKALSTMQGSLKGTVQQIATASDQLASAAEELTMVTDDSTRGLMRQNDEIQQAATAVNEMTAAVEEVARNAASASQVSAQTSEDAIKGQQQVQQAVTAMNTMTVEITESTERVGALAGQIRDITKVLDVIRGIAEQTNLLALNAAIEAARAGEQGRGFAVVADEVRALAHRTQTSTGEIESMITKVRNGADEAVQAMGKSQAIAVHTQSLATEAGRALERISEGVSQMNERNLVIASAAEEQAQVAREVDRNLVNIQDLSTQTAAGANQTSASSQALSRLAVSFHGMVGKFTL</sequence>
<dbReference type="Gene3D" id="6.10.340.10">
    <property type="match status" value="1"/>
</dbReference>
<evidence type="ECO:0000313" key="14">
    <source>
        <dbReference type="EMBL" id="OCX25752.1"/>
    </source>
</evidence>
<evidence type="ECO:0000256" key="2">
    <source>
        <dbReference type="ARBA" id="ARBA00022475"/>
    </source>
</evidence>
<feature type="domain" description="HAMP" evidence="13">
    <location>
        <begin position="217"/>
        <end position="269"/>
    </location>
</feature>
<dbReference type="FunFam" id="1.10.287.950:FF:000001">
    <property type="entry name" value="Methyl-accepting chemotaxis sensory transducer"/>
    <property type="match status" value="1"/>
</dbReference>
<dbReference type="Proteomes" id="UP000095143">
    <property type="component" value="Unassembled WGS sequence"/>
</dbReference>
<evidence type="ECO:0000256" key="3">
    <source>
        <dbReference type="ARBA" id="ARBA00022481"/>
    </source>
</evidence>
<dbReference type="InterPro" id="IPR004090">
    <property type="entry name" value="Chemotax_Me-accpt_rcpt"/>
</dbReference>
<dbReference type="Pfam" id="PF00015">
    <property type="entry name" value="MCPsignal"/>
    <property type="match status" value="1"/>
</dbReference>
<dbReference type="PROSITE" id="PS50885">
    <property type="entry name" value="HAMP"/>
    <property type="match status" value="1"/>
</dbReference>
<dbReference type="PANTHER" id="PTHR32089">
    <property type="entry name" value="METHYL-ACCEPTING CHEMOTAXIS PROTEIN MCPB"/>
    <property type="match status" value="1"/>
</dbReference>
<evidence type="ECO:0000256" key="7">
    <source>
        <dbReference type="ARBA" id="ARBA00023136"/>
    </source>
</evidence>
<evidence type="ECO:0000256" key="1">
    <source>
        <dbReference type="ARBA" id="ARBA00004651"/>
    </source>
</evidence>
<dbReference type="GO" id="GO:0006935">
    <property type="term" value="P:chemotaxis"/>
    <property type="evidence" value="ECO:0007669"/>
    <property type="project" value="UniProtKB-KW"/>
</dbReference>
<dbReference type="Pfam" id="PF12729">
    <property type="entry name" value="4HB_MCP_1"/>
    <property type="match status" value="1"/>
</dbReference>
<dbReference type="InterPro" id="IPR024478">
    <property type="entry name" value="HlyB_4HB_MCP"/>
</dbReference>
<dbReference type="GO" id="GO:0005886">
    <property type="term" value="C:plasma membrane"/>
    <property type="evidence" value="ECO:0007669"/>
    <property type="project" value="UniProtKB-SubCell"/>
</dbReference>
<keyword evidence="2" id="KW-1003">Cell membrane</keyword>
<evidence type="ECO:0000256" key="4">
    <source>
        <dbReference type="ARBA" id="ARBA00022500"/>
    </source>
</evidence>
<dbReference type="OrthoDB" id="8724574at2"/>
<dbReference type="EMBL" id="MDEN01000046">
    <property type="protein sequence ID" value="OCX25752.1"/>
    <property type="molecule type" value="Genomic_DNA"/>
</dbReference>
<feature type="domain" description="Methyl-accepting transducer" evidence="12">
    <location>
        <begin position="274"/>
        <end position="510"/>
    </location>
</feature>
<evidence type="ECO:0000256" key="9">
    <source>
        <dbReference type="ARBA" id="ARBA00029447"/>
    </source>
</evidence>
<evidence type="ECO:0000256" key="5">
    <source>
        <dbReference type="ARBA" id="ARBA00022692"/>
    </source>
</evidence>
<dbReference type="PRINTS" id="PR00260">
    <property type="entry name" value="CHEMTRNSDUCR"/>
</dbReference>
<dbReference type="SMART" id="SM00304">
    <property type="entry name" value="HAMP"/>
    <property type="match status" value="2"/>
</dbReference>
<dbReference type="RefSeq" id="WP_065986181.1">
    <property type="nucleotide sequence ID" value="NZ_MDEN01000046.1"/>
</dbReference>
<keyword evidence="6 11" id="KW-1133">Transmembrane helix</keyword>
<dbReference type="AlphaFoldDB" id="A0A1C2EFH1"/>
<dbReference type="InterPro" id="IPR004089">
    <property type="entry name" value="MCPsignal_dom"/>
</dbReference>
<dbReference type="GO" id="GO:0004888">
    <property type="term" value="F:transmembrane signaling receptor activity"/>
    <property type="evidence" value="ECO:0007669"/>
    <property type="project" value="InterPro"/>
</dbReference>
<accession>A0A1C2EFH1</accession>
<dbReference type="Gene3D" id="1.10.287.950">
    <property type="entry name" value="Methyl-accepting chemotaxis protein"/>
    <property type="match status" value="1"/>
</dbReference>
<keyword evidence="5 11" id="KW-0812">Transmembrane</keyword>
<keyword evidence="8 10" id="KW-0807">Transducer</keyword>
<reference evidence="14 15" key="1">
    <citation type="submission" date="2016-08" db="EMBL/GenBank/DDBJ databases">
        <title>Whole genome sequence of Pseudomonas graminis strain UASWS1507, a potential biological control agent for agriculture.</title>
        <authorList>
            <person name="Crovadore J."/>
            <person name="Calmin G."/>
            <person name="Chablais R."/>
            <person name="Cochard B."/>
            <person name="Lefort F."/>
        </authorList>
    </citation>
    <scope>NUCLEOTIDE SEQUENCE [LARGE SCALE GENOMIC DNA]</scope>
    <source>
        <strain evidence="14 15">UASWS1507</strain>
    </source>
</reference>
<organism evidence="14 15">
    <name type="scientific">Pseudomonas graminis</name>
    <dbReference type="NCBI Taxonomy" id="158627"/>
    <lineage>
        <taxon>Bacteria</taxon>
        <taxon>Pseudomonadati</taxon>
        <taxon>Pseudomonadota</taxon>
        <taxon>Gammaproteobacteria</taxon>
        <taxon>Pseudomonadales</taxon>
        <taxon>Pseudomonadaceae</taxon>
        <taxon>Pseudomonas</taxon>
    </lineage>
</organism>
<evidence type="ECO:0000313" key="15">
    <source>
        <dbReference type="Proteomes" id="UP000095143"/>
    </source>
</evidence>
<keyword evidence="4" id="KW-0145">Chemotaxis</keyword>
<dbReference type="PROSITE" id="PS50111">
    <property type="entry name" value="CHEMOTAXIS_TRANSDUC_2"/>
    <property type="match status" value="1"/>
</dbReference>
<dbReference type="InterPro" id="IPR003660">
    <property type="entry name" value="HAMP_dom"/>
</dbReference>
<dbReference type="CDD" id="cd06225">
    <property type="entry name" value="HAMP"/>
    <property type="match status" value="1"/>
</dbReference>
<evidence type="ECO:0000256" key="6">
    <source>
        <dbReference type="ARBA" id="ARBA00022989"/>
    </source>
</evidence>
<evidence type="ECO:0000256" key="11">
    <source>
        <dbReference type="SAM" id="Phobius"/>
    </source>
</evidence>
<dbReference type="SUPFAM" id="SSF58104">
    <property type="entry name" value="Methyl-accepting chemotaxis protein (MCP) signaling domain"/>
    <property type="match status" value="1"/>
</dbReference>
<evidence type="ECO:0000256" key="10">
    <source>
        <dbReference type="PROSITE-ProRule" id="PRU00284"/>
    </source>
</evidence>
<keyword evidence="3" id="KW-0488">Methylation</keyword>
<dbReference type="GO" id="GO:0007165">
    <property type="term" value="P:signal transduction"/>
    <property type="evidence" value="ECO:0007669"/>
    <property type="project" value="UniProtKB-KW"/>
</dbReference>
<feature type="transmembrane region" description="Helical" evidence="11">
    <location>
        <begin position="193"/>
        <end position="215"/>
    </location>
</feature>
<proteinExistence type="inferred from homology"/>
<gene>
    <name evidence="14" type="ORF">BBI10_01105</name>
</gene>